<accession>A0A8J2PB38</accession>
<sequence length="83" mass="9286">MFEFNSTARHVHGLVCTPRLWLHELGPSECYALIVSVSLVSNLVHIYLQSSVQLNTIILIFTESKWNLPGNNGTCAMKTNGLR</sequence>
<evidence type="ECO:0000313" key="2">
    <source>
        <dbReference type="Proteomes" id="UP000708208"/>
    </source>
</evidence>
<comment type="caution">
    <text evidence="1">The sequence shown here is derived from an EMBL/GenBank/DDBJ whole genome shotgun (WGS) entry which is preliminary data.</text>
</comment>
<proteinExistence type="predicted"/>
<organism evidence="1 2">
    <name type="scientific">Allacma fusca</name>
    <dbReference type="NCBI Taxonomy" id="39272"/>
    <lineage>
        <taxon>Eukaryota</taxon>
        <taxon>Metazoa</taxon>
        <taxon>Ecdysozoa</taxon>
        <taxon>Arthropoda</taxon>
        <taxon>Hexapoda</taxon>
        <taxon>Collembola</taxon>
        <taxon>Symphypleona</taxon>
        <taxon>Sminthuridae</taxon>
        <taxon>Allacma</taxon>
    </lineage>
</organism>
<dbReference type="AlphaFoldDB" id="A0A8J2PB38"/>
<gene>
    <name evidence="1" type="ORF">AFUS01_LOCUS26707</name>
</gene>
<reference evidence="1" key="1">
    <citation type="submission" date="2021-06" db="EMBL/GenBank/DDBJ databases">
        <authorList>
            <person name="Hodson N. C."/>
            <person name="Mongue J. A."/>
            <person name="Jaron S. K."/>
        </authorList>
    </citation>
    <scope>NUCLEOTIDE SEQUENCE</scope>
</reference>
<protein>
    <submittedName>
        <fullName evidence="1">Uncharacterized protein</fullName>
    </submittedName>
</protein>
<dbReference type="Proteomes" id="UP000708208">
    <property type="component" value="Unassembled WGS sequence"/>
</dbReference>
<name>A0A8J2PB38_9HEXA</name>
<dbReference type="EMBL" id="CAJVCH010360086">
    <property type="protein sequence ID" value="CAG7816072.1"/>
    <property type="molecule type" value="Genomic_DNA"/>
</dbReference>
<evidence type="ECO:0000313" key="1">
    <source>
        <dbReference type="EMBL" id="CAG7816072.1"/>
    </source>
</evidence>
<keyword evidence="2" id="KW-1185">Reference proteome</keyword>